<comment type="caution">
    <text evidence="2">The sequence shown here is derived from an EMBL/GenBank/DDBJ whole genome shotgun (WGS) entry which is preliminary data.</text>
</comment>
<feature type="compositionally biased region" description="Low complexity" evidence="1">
    <location>
        <begin position="11"/>
        <end position="23"/>
    </location>
</feature>
<evidence type="ECO:0000256" key="1">
    <source>
        <dbReference type="SAM" id="MobiDB-lite"/>
    </source>
</evidence>
<dbReference type="EMBL" id="JABFCT010000007">
    <property type="protein sequence ID" value="KAF5874437.1"/>
    <property type="molecule type" value="Genomic_DNA"/>
</dbReference>
<evidence type="ECO:0008006" key="4">
    <source>
        <dbReference type="Google" id="ProtNLM"/>
    </source>
</evidence>
<evidence type="ECO:0000313" key="2">
    <source>
        <dbReference type="EMBL" id="KAF5874437.1"/>
    </source>
</evidence>
<dbReference type="OrthoDB" id="4848529at2759"/>
<protein>
    <recommendedName>
        <fullName evidence="4">Myb-like domain-containing protein</fullName>
    </recommendedName>
</protein>
<dbReference type="Proteomes" id="UP000531561">
    <property type="component" value="Unassembled WGS sequence"/>
</dbReference>
<dbReference type="RefSeq" id="XP_037193383.1">
    <property type="nucleotide sequence ID" value="XM_037334849.1"/>
</dbReference>
<feature type="compositionally biased region" description="Acidic residues" evidence="1">
    <location>
        <begin position="146"/>
        <end position="160"/>
    </location>
</feature>
<name>A0A8H6AVK2_9HELO</name>
<feature type="compositionally biased region" description="Basic and acidic residues" evidence="1">
    <location>
        <begin position="122"/>
        <end position="132"/>
    </location>
</feature>
<feature type="compositionally biased region" description="Polar residues" evidence="1">
    <location>
        <begin position="33"/>
        <end position="43"/>
    </location>
</feature>
<keyword evidence="3" id="KW-1185">Reference proteome</keyword>
<sequence>MSAVNENPRLAVEAAPAVPAAKGKANEKVKAPNNRTSSGKQWTQAEKDAVVVQILFQAAGKSFVPNFTAIKATDRTEKAVRHIWEALKKSHAIVKDGNGTFNSSLAAKGEGVAKGSSKKRKVEIEGKGEGVAKKKNKVAKKTTSEPEIEENVSDTGDFYDDSGNGGIDSEDQASAIFDDDD</sequence>
<accession>A0A8H6AVK2</accession>
<feature type="region of interest" description="Disordered" evidence="1">
    <location>
        <begin position="1"/>
        <end position="43"/>
    </location>
</feature>
<dbReference type="AlphaFoldDB" id="A0A8H6AVK2"/>
<proteinExistence type="predicted"/>
<dbReference type="GeneID" id="59258541"/>
<reference evidence="2 3" key="1">
    <citation type="journal article" date="2020" name="Phytopathology">
        <title>A high-quality genome resource of Botrytis fragariae, a new and rapidly spreading fungal pathogen causing strawberry gray mold in the U.S.A.</title>
        <authorList>
            <person name="Wu Y."/>
            <person name="Saski C.A."/>
            <person name="Schnabel G."/>
            <person name="Xiao S."/>
            <person name="Hu M."/>
        </authorList>
    </citation>
    <scope>NUCLEOTIDE SEQUENCE [LARGE SCALE GENOMIC DNA]</scope>
    <source>
        <strain evidence="2 3">BVB16</strain>
    </source>
</reference>
<gene>
    <name evidence="2" type="ORF">Bfra_004444</name>
</gene>
<feature type="region of interest" description="Disordered" evidence="1">
    <location>
        <begin position="109"/>
        <end position="181"/>
    </location>
</feature>
<evidence type="ECO:0000313" key="3">
    <source>
        <dbReference type="Proteomes" id="UP000531561"/>
    </source>
</evidence>
<organism evidence="2 3">
    <name type="scientific">Botrytis fragariae</name>
    <dbReference type="NCBI Taxonomy" id="1964551"/>
    <lineage>
        <taxon>Eukaryota</taxon>
        <taxon>Fungi</taxon>
        <taxon>Dikarya</taxon>
        <taxon>Ascomycota</taxon>
        <taxon>Pezizomycotina</taxon>
        <taxon>Leotiomycetes</taxon>
        <taxon>Helotiales</taxon>
        <taxon>Sclerotiniaceae</taxon>
        <taxon>Botrytis</taxon>
    </lineage>
</organism>